<reference evidence="2" key="2">
    <citation type="submission" date="2015-06" db="UniProtKB">
        <authorList>
            <consortium name="EnsemblMetazoa"/>
        </authorList>
    </citation>
    <scope>IDENTIFICATION</scope>
</reference>
<dbReference type="PANTHER" id="PTHR13621">
    <property type="entry name" value="PROLINE-RICH PROTEIN PRCC"/>
    <property type="match status" value="1"/>
</dbReference>
<feature type="compositionally biased region" description="Basic and acidic residues" evidence="1">
    <location>
        <begin position="29"/>
        <end position="39"/>
    </location>
</feature>
<accession>T1KYY0</accession>
<organism evidence="2 3">
    <name type="scientific">Tetranychus urticae</name>
    <name type="common">Two-spotted spider mite</name>
    <dbReference type="NCBI Taxonomy" id="32264"/>
    <lineage>
        <taxon>Eukaryota</taxon>
        <taxon>Metazoa</taxon>
        <taxon>Ecdysozoa</taxon>
        <taxon>Arthropoda</taxon>
        <taxon>Chelicerata</taxon>
        <taxon>Arachnida</taxon>
        <taxon>Acari</taxon>
        <taxon>Acariformes</taxon>
        <taxon>Trombidiformes</taxon>
        <taxon>Prostigmata</taxon>
        <taxon>Eleutherengona</taxon>
        <taxon>Raphignathae</taxon>
        <taxon>Tetranychoidea</taxon>
        <taxon>Tetranychidae</taxon>
        <taxon>Tetranychus</taxon>
    </lineage>
</organism>
<dbReference type="HOGENOM" id="CLU_691397_0_0_1"/>
<reference evidence="3" key="1">
    <citation type="submission" date="2011-08" db="EMBL/GenBank/DDBJ databases">
        <authorList>
            <person name="Rombauts S."/>
        </authorList>
    </citation>
    <scope>NUCLEOTIDE SEQUENCE</scope>
    <source>
        <strain evidence="3">London</strain>
    </source>
</reference>
<dbReference type="AlphaFoldDB" id="T1KYY0"/>
<dbReference type="KEGG" id="tut:107368590"/>
<dbReference type="EnsemblMetazoa" id="tetur27g02340.1">
    <property type="protein sequence ID" value="tetur27g02340.1"/>
    <property type="gene ID" value="tetur27g02340"/>
</dbReference>
<evidence type="ECO:0000256" key="1">
    <source>
        <dbReference type="SAM" id="MobiDB-lite"/>
    </source>
</evidence>
<dbReference type="STRING" id="32264.T1KYY0"/>
<dbReference type="PANTHER" id="PTHR13621:SF2">
    <property type="entry name" value="PROLINE-RICH PROTEIN PRCC"/>
    <property type="match status" value="1"/>
</dbReference>
<evidence type="ECO:0008006" key="4">
    <source>
        <dbReference type="Google" id="ProtNLM"/>
    </source>
</evidence>
<protein>
    <recommendedName>
        <fullName evidence="4">Proline-rich protein PRCC</fullName>
    </recommendedName>
</protein>
<feature type="compositionally biased region" description="Polar residues" evidence="1">
    <location>
        <begin position="281"/>
        <end position="301"/>
    </location>
</feature>
<dbReference type="OrthoDB" id="206969at2759"/>
<feature type="region of interest" description="Disordered" evidence="1">
    <location>
        <begin position="281"/>
        <end position="303"/>
    </location>
</feature>
<keyword evidence="3" id="KW-1185">Reference proteome</keyword>
<evidence type="ECO:0000313" key="2">
    <source>
        <dbReference type="EnsemblMetazoa" id="tetur27g02340.1"/>
    </source>
</evidence>
<dbReference type="InterPro" id="IPR018800">
    <property type="entry name" value="PRCC"/>
</dbReference>
<feature type="compositionally biased region" description="Low complexity" evidence="1">
    <location>
        <begin position="178"/>
        <end position="204"/>
    </location>
</feature>
<dbReference type="OMA" id="QVMPDRE"/>
<dbReference type="Pfam" id="PF10253">
    <property type="entry name" value="PRCC"/>
    <property type="match status" value="1"/>
</dbReference>
<proteinExistence type="predicted"/>
<sequence length="399" mass="43213">MPLVAYESSDDDEGSQGEEIIESSVISVTDKDGQKKHVDQLAGPSKSDKPQAVQVIKSNGSNGTVNDYDYGVKRVEEEPDVSYGDTSQLSVLKNLSEAGKKSSVPVAVTAGLSDIVVVDKKSKKIKVVIPSLDEMDCDSDEDEEVGPKRKITPAGGCSLKSLLPKPKNAPRFNSSLFSSTPITQPTSSSLSSASTTVNSSVASLIPHSISRPKTGIPPSKRPKKASVKSNDDDETPTSFFSFGDVQSTKQLDANIETIIPVVKSKPEAELKYSDVDYNIPTTSSNYSQQNESKQPPTNNINDPEFKKFIASKFGEEPAEKIDIVEVNVGSYLAGNHELLKSISMESGPTVKGPAPSQLAKRKNQITYLAYQAKQREVDLKNQISNNKFTKAQTRSRYGF</sequence>
<name>T1KYY0_TETUR</name>
<dbReference type="eggNOG" id="KOG3903">
    <property type="taxonomic scope" value="Eukaryota"/>
</dbReference>
<feature type="region of interest" description="Disordered" evidence="1">
    <location>
        <begin position="136"/>
        <end position="239"/>
    </location>
</feature>
<evidence type="ECO:0000313" key="3">
    <source>
        <dbReference type="Proteomes" id="UP000015104"/>
    </source>
</evidence>
<feature type="compositionally biased region" description="Acidic residues" evidence="1">
    <location>
        <begin position="8"/>
        <end position="21"/>
    </location>
</feature>
<gene>
    <name evidence="2" type="primary">107368590</name>
</gene>
<dbReference type="GO" id="GO:0005634">
    <property type="term" value="C:nucleus"/>
    <property type="evidence" value="ECO:0007669"/>
    <property type="project" value="TreeGrafter"/>
</dbReference>
<dbReference type="Proteomes" id="UP000015104">
    <property type="component" value="Unassembled WGS sequence"/>
</dbReference>
<feature type="region of interest" description="Disordered" evidence="1">
    <location>
        <begin position="1"/>
        <end position="51"/>
    </location>
</feature>
<dbReference type="EMBL" id="CAEY01000719">
    <property type="status" value="NOT_ANNOTATED_CDS"/>
    <property type="molecule type" value="Genomic_DNA"/>
</dbReference>